<evidence type="ECO:0000313" key="3">
    <source>
        <dbReference type="Proteomes" id="UP000018208"/>
    </source>
</evidence>
<dbReference type="EMBL" id="AUWU02000007">
    <property type="protein sequence ID" value="KAH0571214.1"/>
    <property type="molecule type" value="Genomic_DNA"/>
</dbReference>
<keyword evidence="3" id="KW-1185">Reference proteome</keyword>
<dbReference type="Proteomes" id="UP000018208">
    <property type="component" value="Unassembled WGS sequence"/>
</dbReference>
<name>V6LRK0_9EUKA</name>
<sequence length="504" mass="59311">MSIDKQVYQARFDKPDHACKLFPTDPTSRIIAEQTLTAIPMLPYAELYDLHTDKPEVVKSSLYRTLSAHLSPNLELHQNQLFPIHQILRQITGNDPSSPGFLGAIARQKLHFKSFLPWFYPEQTGLIYDYLRQVQEHQRLHQLILNNNLINDHFYHFLTVLELEELALRLPNQLTFLTLLTYIEKLNFSEFDLVANFPTQNQDLLAHIQAFQLNSLPTNKLAQLSLYFRNLAINILPNHDLLINHNFIQTLNSVQAIYIHFEHFVSSEQFHSQFSLFQQQLLHSKKQFFQLLLKLFQLSKFKQFELEIYTQIFEDSYSFVDQNFDSAAFTFFVFCSARYVFLLNQNNRKFSFVYDKILKLINTDRQILIDLEANTSEIDQIYRNLTSFNQQEMMIQTQKNRSQKQFIMLIKQYQMKGINLIDQESINQFEQIVFKSSDQIQIGYSGLLSRVQQRVDLDRFSNNIDVSNLKKFYFNCNRTEGEESGKAVSMFNMLQAMIGTSCLE</sequence>
<organism evidence="1">
    <name type="scientific">Spironucleus salmonicida</name>
    <dbReference type="NCBI Taxonomy" id="348837"/>
    <lineage>
        <taxon>Eukaryota</taxon>
        <taxon>Metamonada</taxon>
        <taxon>Diplomonadida</taxon>
        <taxon>Hexamitidae</taxon>
        <taxon>Hexamitinae</taxon>
        <taxon>Spironucleus</taxon>
    </lineage>
</organism>
<evidence type="ECO:0000313" key="2">
    <source>
        <dbReference type="EMBL" id="KAH0571214.1"/>
    </source>
</evidence>
<gene>
    <name evidence="1" type="ORF">SS50377_13046</name>
    <name evidence="2" type="ORF">SS50377_27514</name>
</gene>
<reference evidence="1 2" key="1">
    <citation type="journal article" date="2014" name="PLoS Genet.">
        <title>The Genome of Spironucleus salmonicida Highlights a Fish Pathogen Adapted to Fluctuating Environments.</title>
        <authorList>
            <person name="Xu F."/>
            <person name="Jerlstrom-Hultqvist J."/>
            <person name="Einarsson E."/>
            <person name="Astvaldsson A."/>
            <person name="Svard S.G."/>
            <person name="Andersson J.O."/>
        </authorList>
    </citation>
    <scope>NUCLEOTIDE SEQUENCE</scope>
    <source>
        <strain evidence="2">ATCC 50377</strain>
    </source>
</reference>
<dbReference type="AlphaFoldDB" id="V6LRK0"/>
<dbReference type="EMBL" id="KI546057">
    <property type="protein sequence ID" value="EST46893.1"/>
    <property type="molecule type" value="Genomic_DNA"/>
</dbReference>
<dbReference type="VEuPathDB" id="GiardiaDB:SS50377_27514"/>
<protein>
    <submittedName>
        <fullName evidence="1">Uncharacterized protein</fullName>
    </submittedName>
</protein>
<accession>V6LRK0</accession>
<evidence type="ECO:0000313" key="1">
    <source>
        <dbReference type="EMBL" id="EST46893.1"/>
    </source>
</evidence>
<proteinExistence type="predicted"/>
<reference evidence="2" key="2">
    <citation type="submission" date="2020-12" db="EMBL/GenBank/DDBJ databases">
        <title>New Spironucleus salmonicida genome in near-complete chromosomes.</title>
        <authorList>
            <person name="Xu F."/>
            <person name="Kurt Z."/>
            <person name="Jimenez-Gonzalez A."/>
            <person name="Astvaldsson A."/>
            <person name="Andersson J.O."/>
            <person name="Svard S.G."/>
        </authorList>
    </citation>
    <scope>NUCLEOTIDE SEQUENCE</scope>
    <source>
        <strain evidence="2">ATCC 50377</strain>
    </source>
</reference>